<reference evidence="5" key="1">
    <citation type="submission" date="2021-01" db="EMBL/GenBank/DDBJ databases">
        <title>Adiantum capillus-veneris genome.</title>
        <authorList>
            <person name="Fang Y."/>
            <person name="Liao Q."/>
        </authorList>
    </citation>
    <scope>NUCLEOTIDE SEQUENCE</scope>
    <source>
        <strain evidence="5">H3</strain>
        <tissue evidence="5">Leaf</tissue>
    </source>
</reference>
<dbReference type="GO" id="GO:0016192">
    <property type="term" value="P:vesicle-mediated transport"/>
    <property type="evidence" value="ECO:0007669"/>
    <property type="project" value="TreeGrafter"/>
</dbReference>
<protein>
    <recommendedName>
        <fullName evidence="7">Rab proteins geranylgeranyltransferase component</fullName>
    </recommendedName>
</protein>
<dbReference type="Gene3D" id="1.10.405.10">
    <property type="entry name" value="Guanine Nucleotide Dissociation Inhibitor, domain 1"/>
    <property type="match status" value="1"/>
</dbReference>
<evidence type="ECO:0000256" key="3">
    <source>
        <dbReference type="ARBA" id="ARBA00022468"/>
    </source>
</evidence>
<evidence type="ECO:0000256" key="4">
    <source>
        <dbReference type="ARBA" id="ARBA00022490"/>
    </source>
</evidence>
<evidence type="ECO:0008006" key="7">
    <source>
        <dbReference type="Google" id="ProtNLM"/>
    </source>
</evidence>
<dbReference type="Proteomes" id="UP000886520">
    <property type="component" value="Chromosome 1"/>
</dbReference>
<dbReference type="PANTHER" id="PTHR11787:SF4">
    <property type="entry name" value="CHM, RAB ESCORT PROTEIN 1"/>
    <property type="match status" value="1"/>
</dbReference>
<dbReference type="GO" id="GO:0005096">
    <property type="term" value="F:GTPase activator activity"/>
    <property type="evidence" value="ECO:0007669"/>
    <property type="project" value="UniProtKB-KW"/>
</dbReference>
<dbReference type="OrthoDB" id="9446342at2759"/>
<sequence>MANLIEPSSFDLIVLGTGLPQCIVAAAAAINGHSVLHLDTCDFYGSHWASLPLQDFSDWCHAAGKLPFPSSLQVPASLPMSGSQGDELRDHCSSSRIEAPGDLTVVQNEATLLHDTQNLCGETQDGALRDGAESLTAGEDNKLTQGDYHAYSCNTKDDSSSMRNSLLSENANTQELTPNQFGSDLSSSMMEELGLELTVVDQSTSMYHSFSFLHSSAESLAPSRSFYIDLAGPKLAYCAESLVDLLISCGASNYLEFKSLEASFMWSTNGLLPVPSSRADVFKDRTMNNAEKRHLMRFFKLVVDHTSPNANASQISQEELESPFVDFLQGRQIPSSVQAMILYAIALSDGKQDAIENGGSSMMSTRKGVESLALYLTSVGRFPNSTGAFLYPLYGQGELPQAFSRSAAVKGALYALKMPVKSLLKDKETGNFKGVQMSTNQLIFSGRLVVGPTMCSTLRKGFSSETASESGGGLPNSEHHEDSAKVVRGVCITNKSLSPDLCTIMVVFPPHSITLKENGVIRALQLGSSVSVCPEGKFIVQLSMVCSNELVGVEALQQATKLLFRLQDSSHVAEEQQPTLLWAAFYAHDVIYSQGFKWISAGHIAAFGMPDETLHFQTVVAAAENVYKGLYPEDEFFPKPSSSVTDGSGVDGEVGFSDGYIEELTETTT</sequence>
<comment type="caution">
    <text evidence="5">The sequence shown here is derived from an EMBL/GenBank/DDBJ whole genome shotgun (WGS) entry which is preliminary data.</text>
</comment>
<evidence type="ECO:0000256" key="2">
    <source>
        <dbReference type="ARBA" id="ARBA00005593"/>
    </source>
</evidence>
<comment type="similarity">
    <text evidence="2">Belongs to the Rab GDI family.</text>
</comment>
<dbReference type="GO" id="GO:0005092">
    <property type="term" value="F:GDP-dissociation inhibitor activity"/>
    <property type="evidence" value="ECO:0007669"/>
    <property type="project" value="InterPro"/>
</dbReference>
<dbReference type="InterPro" id="IPR018203">
    <property type="entry name" value="GDP_dissociation_inhibitor"/>
</dbReference>
<dbReference type="PRINTS" id="PR00891">
    <property type="entry name" value="RABGDIREP"/>
</dbReference>
<dbReference type="PIRSF" id="PIRSF016550">
    <property type="entry name" value="Rab_ger_ger_transf_A_euk"/>
    <property type="match status" value="1"/>
</dbReference>
<dbReference type="SUPFAM" id="SSF51905">
    <property type="entry name" value="FAD/NAD(P)-binding domain"/>
    <property type="match status" value="2"/>
</dbReference>
<evidence type="ECO:0000313" key="6">
    <source>
        <dbReference type="Proteomes" id="UP000886520"/>
    </source>
</evidence>
<dbReference type="Pfam" id="PF00996">
    <property type="entry name" value="GDI"/>
    <property type="match status" value="2"/>
</dbReference>
<dbReference type="InterPro" id="IPR036188">
    <property type="entry name" value="FAD/NAD-bd_sf"/>
</dbReference>
<dbReference type="GO" id="GO:0005968">
    <property type="term" value="C:Rab-protein geranylgeranyltransferase complex"/>
    <property type="evidence" value="ECO:0007669"/>
    <property type="project" value="InterPro"/>
</dbReference>
<comment type="subcellular location">
    <subcellularLocation>
        <location evidence="1">Cytoplasm</location>
    </subcellularLocation>
</comment>
<accession>A0A9D4ZT17</accession>
<dbReference type="GO" id="GO:0007264">
    <property type="term" value="P:small GTPase-mediated signal transduction"/>
    <property type="evidence" value="ECO:0007669"/>
    <property type="project" value="InterPro"/>
</dbReference>
<dbReference type="GO" id="GO:0005634">
    <property type="term" value="C:nucleus"/>
    <property type="evidence" value="ECO:0007669"/>
    <property type="project" value="TreeGrafter"/>
</dbReference>
<dbReference type="Gene3D" id="3.50.50.60">
    <property type="entry name" value="FAD/NAD(P)-binding domain"/>
    <property type="match status" value="2"/>
</dbReference>
<evidence type="ECO:0000313" key="5">
    <source>
        <dbReference type="EMBL" id="KAI5085091.1"/>
    </source>
</evidence>
<dbReference type="AlphaFoldDB" id="A0A9D4ZT17"/>
<dbReference type="SUPFAM" id="SSF54373">
    <property type="entry name" value="FAD-linked reductases, C-terminal domain"/>
    <property type="match status" value="1"/>
</dbReference>
<keyword evidence="6" id="KW-1185">Reference proteome</keyword>
<dbReference type="GO" id="GO:0005829">
    <property type="term" value="C:cytosol"/>
    <property type="evidence" value="ECO:0007669"/>
    <property type="project" value="TreeGrafter"/>
</dbReference>
<dbReference type="EMBL" id="JABFUD020000001">
    <property type="protein sequence ID" value="KAI5085091.1"/>
    <property type="molecule type" value="Genomic_DNA"/>
</dbReference>
<name>A0A9D4ZT17_ADICA</name>
<proteinExistence type="inferred from homology"/>
<organism evidence="5 6">
    <name type="scientific">Adiantum capillus-veneris</name>
    <name type="common">Maidenhair fern</name>
    <dbReference type="NCBI Taxonomy" id="13818"/>
    <lineage>
        <taxon>Eukaryota</taxon>
        <taxon>Viridiplantae</taxon>
        <taxon>Streptophyta</taxon>
        <taxon>Embryophyta</taxon>
        <taxon>Tracheophyta</taxon>
        <taxon>Polypodiopsida</taxon>
        <taxon>Polypodiidae</taxon>
        <taxon>Polypodiales</taxon>
        <taxon>Pteridineae</taxon>
        <taxon>Pteridaceae</taxon>
        <taxon>Vittarioideae</taxon>
        <taxon>Adiantum</taxon>
    </lineage>
</organism>
<dbReference type="PANTHER" id="PTHR11787">
    <property type="entry name" value="RAB GDP-DISSOCIATION INHIBITOR"/>
    <property type="match status" value="1"/>
</dbReference>
<dbReference type="Gene3D" id="3.30.519.10">
    <property type="entry name" value="Guanine Nucleotide Dissociation Inhibitor, domain 2"/>
    <property type="match status" value="1"/>
</dbReference>
<gene>
    <name evidence="5" type="ORF">GOP47_0001260</name>
</gene>
<dbReference type="GO" id="GO:0006886">
    <property type="term" value="P:intracellular protein transport"/>
    <property type="evidence" value="ECO:0007669"/>
    <property type="project" value="InterPro"/>
</dbReference>
<evidence type="ECO:0000256" key="1">
    <source>
        <dbReference type="ARBA" id="ARBA00004496"/>
    </source>
</evidence>
<keyword evidence="3" id="KW-0343">GTPase activation</keyword>
<keyword evidence="4" id="KW-0963">Cytoplasm</keyword>
<dbReference type="InterPro" id="IPR001738">
    <property type="entry name" value="Rab_escort"/>
</dbReference>